<sequence length="2411" mass="256673">MAPLLPSRRSLSAGISAKSVEPMPRNPSKNRWTIASFGTYAFLLVSIFITELAVMDLGAPLLLRLPRLPAALLDAAILVAVFSLPLLLFCRRLKSGEFGSRRSSWRLFLRVLAAIFLIEFTVMLLLPTLLPDGDFERMGLIDALLTLLLSAPALWWLFRQLELRYRSVPLTDYLNSPPMLFVLLLFLVFLLDLFQELLLPMVWGAQDSSSHKAFHAFFTTLFIAPVLWLLVTRPLIRLARFEQARTRAVYAQVVDAVITFDANGLIECFNPGARRIFGGSAEEMAGRPVASLFRDGERELDRLTRAALTSVKDSDKIPSYELPGCRRDGRVMTMDVSISRIETLGRPEFLLIMRDITERRLADEALQSSERRFRQIFEQSDDAIIFLHPRNHAILDINGTTCDMFGYRREELVGKSLALISSPEDCQRLDALVRRVEKGESSQLENFAGLRKDGAEIILSLRCKIMTLLDQDVLYCTVRNVTDRVRMEAEAREIQSKLIQTNKMTALGLMVSGVAHEINNPNNFILSNAQMLERIWLDACKIFREYHREQGEFCLGGMPYSQIEAHSPQLFAGIVDGSRRISEIVGNLKSFARKETVALNGEVDMNQVSRSAVSILRHEIGRLTDHFSFEPGQGPLSVRGNRQQLGQVVVNLLMNACQALPDRTRGVKLATFLDPETVADDGVTPYAGSISGTNVFNHFSRPPFLQGFFPGDPVAECWVGLNDAVTGQGLLAVPCDGESNFSLTGIPPGTYQLVTWDTPLQALFGFNTVTVPAGLGAGEPVDLGNVLSFRWFGTYEGSVFLDHNQNGFRDCLTAECNDVLQDEIGIPEQVVNIRFRDGTLYQAQPTDVFGGFELSGVFPFFKWLVTEVDFARFKATGMTAVVDAGGEVLPDNGWAMPSRDKLTPQPQAEINPNTGNNLSRTETGPVLTQGLMLFLNQTNTIDWGKHEYAAGENGGISGIVYYAVTRAENDPRYAAGEDWEPGIPRVQVNLYEDFRTNATGVPGPDGRIDDLDGDGVETPADVDNYPFGNFPAAEDRDRNGNGVFDSGDAIQIATTDSWDDNLPSGCIQTLPVIDGETARECFDNFGTWNQVRPALFDGGFAFASYVPGGLFSGRPEVEGLPAGTYIVEAANPRPGVYRLQKEEDKNVDFGEAPIPSPLLLPQLCVGDPHLVPNELALFPGVAIDAPLAGSNQPLCDRKQVELSDRNNTGVNFFYFTEVPKAARVVGFVNNDLAAEFDPTSPIFGEKAAPEWIPVSFRDWQGNEITRVYSDAYGAYNALLPSTFSINVPSATGVAPNMITAVLNDPGPIPDPNNPGQTIIDPNYDERFAVAPWTLNYEVGRTTYLDTPIVPVAAFATIPKGNLDTGVPAGTPVIAGAVGNSGAAAVCTDQAGTTLTITAATSSDGRDNGFGPQRGEVWINGVQIDPAAIVLWTPQTIIVGTSGAASGPLVVVRKDTGKANENGVTVEILADCSPAAGVHSIAGGSLYPYAGGSIQALIDAANPGDLILVGPGSYFENIIVWKPVRLQGSGAGATRIFANPNPAERLQVWHDKTRQILGITDPAVPNPFLANEAPGILVLNAPSALIDGFEISGALSGGGIHVNNDAFGLRISNNTVRSNQGNLGGGIVIGVPDNGLVSGNGDIVITDNRIVANSGVLGPGGIALYGGADNYRVENNRIVGNFSRDSGGGVGHVGLSDGGVIRGNKVLFNEVFYGLLTPGGGHGGGIFVSGEIPPPPAAQLSGGAGNVVIEDNLIQGNLAGAGSGGGIAAYAFNGEDVANNPTNDPAAPDRPWDTLTVRNNLVVNNVAAIGGGGISLQDVVAGTLVHNTVAKNDSTATAALAFNAGNLTFSVPQGAGIISSAHSQSLRGIPGFTQTYSDPVLVNNIVWQNRSFYNDSTINGTAGGLVPASRHQNAEAAYALTHPGYVPDTRSYADYSDLAVSGALAPGDVLHPFFSILTDKAGYDPSNIDFDPGVVKSYENDLQSSTVLDEGGNAITVRFTPLTADAGDYRLLTACSPAVDAGVDPALAPYNSAVNFDFEGDVRPIGAGFDIGADEYDPARETPPGPVLELLNPNGGEKLTAGTQLIARWTGLSGAATYDVGYSLSPGSPFRLIGSGLTGTCLAFAIPSENSGNAVRFGVIARDGGGQVLARDLSDAPMSIVVEALLVPNGNEVLIGGNTATLTWTSRHYAGLVNRVALWYQTEAGAPWTAIGVTTDTGRFDWVVPSLPVTIATARVALSFYGADGKVLASDISAGPFTIISNLPATPAAAPQALQEAAEASLDTGTAGLFSPGAGTPLTSAQAAAATPGVEVFIPAGGEVFTPGESIPLLWTSPSIERVVAGVEVAFSGDGGSTWQIVGEADTDAGYLLWTVPSLEGGTGKGFIEVRRFDAEGSAIDSDRNDAPFTITAPNN</sequence>
<feature type="transmembrane region" description="Helical" evidence="9">
    <location>
        <begin position="179"/>
        <end position="203"/>
    </location>
</feature>
<proteinExistence type="predicted"/>
<feature type="transmembrane region" description="Helical" evidence="9">
    <location>
        <begin position="107"/>
        <end position="126"/>
    </location>
</feature>
<keyword evidence="9" id="KW-1133">Transmembrane helix</keyword>
<keyword evidence="7" id="KW-0067">ATP-binding</keyword>
<dbReference type="CDD" id="cd00082">
    <property type="entry name" value="HisKA"/>
    <property type="match status" value="1"/>
</dbReference>
<evidence type="ECO:0000259" key="11">
    <source>
        <dbReference type="PROSITE" id="PS50113"/>
    </source>
</evidence>
<dbReference type="SUPFAM" id="SSF51126">
    <property type="entry name" value="Pectin lyase-like"/>
    <property type="match status" value="2"/>
</dbReference>
<dbReference type="NCBIfam" id="NF041518">
    <property type="entry name" value="choice_anch_Q"/>
    <property type="match status" value="1"/>
</dbReference>
<dbReference type="SMART" id="SM00710">
    <property type="entry name" value="PbH1"/>
    <property type="match status" value="6"/>
</dbReference>
<dbReference type="InterPro" id="IPR012334">
    <property type="entry name" value="Pectin_lyas_fold"/>
</dbReference>
<dbReference type="Gene3D" id="1.10.287.130">
    <property type="match status" value="1"/>
</dbReference>
<evidence type="ECO:0000256" key="2">
    <source>
        <dbReference type="ARBA" id="ARBA00012438"/>
    </source>
</evidence>
<dbReference type="SUPFAM" id="SSF55785">
    <property type="entry name" value="PYP-like sensor domain (PAS domain)"/>
    <property type="match status" value="2"/>
</dbReference>
<dbReference type="Pfam" id="PF13426">
    <property type="entry name" value="PAS_9"/>
    <property type="match status" value="1"/>
</dbReference>
<evidence type="ECO:0000256" key="7">
    <source>
        <dbReference type="ARBA" id="ARBA00022840"/>
    </source>
</evidence>
<evidence type="ECO:0000256" key="5">
    <source>
        <dbReference type="ARBA" id="ARBA00022741"/>
    </source>
</evidence>
<dbReference type="PANTHER" id="PTHR43065:SF42">
    <property type="entry name" value="TWO-COMPONENT SENSOR PPRA"/>
    <property type="match status" value="1"/>
</dbReference>
<dbReference type="SMART" id="SM00091">
    <property type="entry name" value="PAS"/>
    <property type="match status" value="2"/>
</dbReference>
<dbReference type="InterPro" id="IPR059226">
    <property type="entry name" value="Choice_anch_Q_dom"/>
</dbReference>
<dbReference type="EMBL" id="CP010802">
    <property type="protein sequence ID" value="ALC18082.1"/>
    <property type="molecule type" value="Genomic_DNA"/>
</dbReference>
<dbReference type="GO" id="GO:0005524">
    <property type="term" value="F:ATP binding"/>
    <property type="evidence" value="ECO:0007669"/>
    <property type="project" value="UniProtKB-KW"/>
</dbReference>
<feature type="transmembrane region" description="Helical" evidence="9">
    <location>
        <begin position="138"/>
        <end position="158"/>
    </location>
</feature>
<dbReference type="KEGG" id="des:DSOUD_3363"/>
<dbReference type="Gene3D" id="2.160.20.10">
    <property type="entry name" value="Single-stranded right-handed beta-helix, Pectin lyase-like"/>
    <property type="match status" value="1"/>
</dbReference>
<feature type="transmembrane region" description="Helical" evidence="9">
    <location>
        <begin position="215"/>
        <end position="236"/>
    </location>
</feature>
<dbReference type="SUPFAM" id="SSF55874">
    <property type="entry name" value="ATPase domain of HSP90 chaperone/DNA topoisomerase II/histidine kinase"/>
    <property type="match status" value="1"/>
</dbReference>
<dbReference type="GO" id="GO:0000155">
    <property type="term" value="F:phosphorelay sensor kinase activity"/>
    <property type="evidence" value="ECO:0007669"/>
    <property type="project" value="InterPro"/>
</dbReference>
<dbReference type="PROSITE" id="PS50112">
    <property type="entry name" value="PAS"/>
    <property type="match status" value="2"/>
</dbReference>
<evidence type="ECO:0000256" key="4">
    <source>
        <dbReference type="ARBA" id="ARBA00022679"/>
    </source>
</evidence>
<feature type="transmembrane region" description="Helical" evidence="9">
    <location>
        <begin position="67"/>
        <end position="87"/>
    </location>
</feature>
<keyword evidence="6" id="KW-0418">Kinase</keyword>
<feature type="domain" description="PAC" evidence="11">
    <location>
        <begin position="318"/>
        <end position="368"/>
    </location>
</feature>
<keyword evidence="9" id="KW-0812">Transmembrane</keyword>
<evidence type="ECO:0000256" key="1">
    <source>
        <dbReference type="ARBA" id="ARBA00000085"/>
    </source>
</evidence>
<protein>
    <recommendedName>
        <fullName evidence="2">histidine kinase</fullName>
        <ecNumber evidence="2">2.7.13.3</ecNumber>
    </recommendedName>
</protein>
<dbReference type="InterPro" id="IPR035965">
    <property type="entry name" value="PAS-like_dom_sf"/>
</dbReference>
<dbReference type="NCBIfam" id="TIGR00229">
    <property type="entry name" value="sensory_box"/>
    <property type="match status" value="2"/>
</dbReference>
<reference evidence="12 13" key="1">
    <citation type="submission" date="2015-07" db="EMBL/GenBank/DDBJ databases">
        <title>Isolation and Genomic Characterization of a Novel Halophilic Metal-Reducing Deltaproteobacterium from the Deep Subsurface.</title>
        <authorList>
            <person name="Badalamenti J.P."/>
            <person name="Summers Z.M."/>
            <person name="Gralnick J.A."/>
            <person name="Bond D.R."/>
        </authorList>
    </citation>
    <scope>NUCLEOTIDE SEQUENCE [LARGE SCALE GENOMIC DNA]</scope>
    <source>
        <strain evidence="12 13">WTL</strain>
    </source>
</reference>
<keyword evidence="13" id="KW-1185">Reference proteome</keyword>
<dbReference type="CDD" id="cd00130">
    <property type="entry name" value="PAS"/>
    <property type="match status" value="2"/>
</dbReference>
<dbReference type="PANTHER" id="PTHR43065">
    <property type="entry name" value="SENSOR HISTIDINE KINASE"/>
    <property type="match status" value="1"/>
</dbReference>
<dbReference type="InterPro" id="IPR003661">
    <property type="entry name" value="HisK_dim/P_dom"/>
</dbReference>
<dbReference type="InterPro" id="IPR011050">
    <property type="entry name" value="Pectin_lyase_fold/virulence"/>
</dbReference>
<name>A0A0M4DL41_9BACT</name>
<keyword evidence="8" id="KW-0902">Two-component regulatory system</keyword>
<dbReference type="Proteomes" id="UP000057158">
    <property type="component" value="Chromosome"/>
</dbReference>
<evidence type="ECO:0000313" key="13">
    <source>
        <dbReference type="Proteomes" id="UP000057158"/>
    </source>
</evidence>
<accession>A0A0M4DL41</accession>
<evidence type="ECO:0000259" key="10">
    <source>
        <dbReference type="PROSITE" id="PS50112"/>
    </source>
</evidence>
<evidence type="ECO:0000313" key="12">
    <source>
        <dbReference type="EMBL" id="ALC18082.1"/>
    </source>
</evidence>
<dbReference type="Gene3D" id="3.30.450.20">
    <property type="entry name" value="PAS domain"/>
    <property type="match status" value="2"/>
</dbReference>
<evidence type="ECO:0000256" key="9">
    <source>
        <dbReference type="SAM" id="Phobius"/>
    </source>
</evidence>
<dbReference type="InterPro" id="IPR013767">
    <property type="entry name" value="PAS_fold"/>
</dbReference>
<keyword evidence="5" id="KW-0547">Nucleotide-binding</keyword>
<dbReference type="InterPro" id="IPR000700">
    <property type="entry name" value="PAS-assoc_C"/>
</dbReference>
<dbReference type="InterPro" id="IPR000014">
    <property type="entry name" value="PAS"/>
</dbReference>
<gene>
    <name evidence="12" type="ORF">DSOUD_3363</name>
</gene>
<dbReference type="STRING" id="1603606.DSOUD_3363"/>
<dbReference type="Gene3D" id="3.30.565.10">
    <property type="entry name" value="Histidine kinase-like ATPase, C-terminal domain"/>
    <property type="match status" value="1"/>
</dbReference>
<feature type="transmembrane region" description="Helical" evidence="9">
    <location>
        <begin position="32"/>
        <end position="55"/>
    </location>
</feature>
<feature type="domain" description="PAS" evidence="10">
    <location>
        <begin position="242"/>
        <end position="299"/>
    </location>
</feature>
<dbReference type="InterPro" id="IPR006626">
    <property type="entry name" value="PbH1"/>
</dbReference>
<dbReference type="PROSITE" id="PS50113">
    <property type="entry name" value="PAC"/>
    <property type="match status" value="1"/>
</dbReference>
<keyword evidence="3" id="KW-0597">Phosphoprotein</keyword>
<feature type="domain" description="PAS" evidence="10">
    <location>
        <begin position="369"/>
        <end position="440"/>
    </location>
</feature>
<organism evidence="12 13">
    <name type="scientific">Desulfuromonas soudanensis</name>
    <dbReference type="NCBI Taxonomy" id="1603606"/>
    <lineage>
        <taxon>Bacteria</taxon>
        <taxon>Pseudomonadati</taxon>
        <taxon>Thermodesulfobacteriota</taxon>
        <taxon>Desulfuromonadia</taxon>
        <taxon>Desulfuromonadales</taxon>
        <taxon>Desulfuromonadaceae</taxon>
        <taxon>Desulfuromonas</taxon>
    </lineage>
</organism>
<keyword evidence="9" id="KW-0472">Membrane</keyword>
<dbReference type="InterPro" id="IPR036890">
    <property type="entry name" value="HATPase_C_sf"/>
</dbReference>
<evidence type="ECO:0000256" key="8">
    <source>
        <dbReference type="ARBA" id="ARBA00023012"/>
    </source>
</evidence>
<dbReference type="Pfam" id="PF00989">
    <property type="entry name" value="PAS"/>
    <property type="match status" value="1"/>
</dbReference>
<feature type="transmembrane region" description="Helical" evidence="9">
    <location>
        <begin position="248"/>
        <end position="266"/>
    </location>
</feature>
<keyword evidence="4" id="KW-0808">Transferase</keyword>
<dbReference type="EC" id="2.7.13.3" evidence="2"/>
<dbReference type="GO" id="GO:0006355">
    <property type="term" value="P:regulation of DNA-templated transcription"/>
    <property type="evidence" value="ECO:0007669"/>
    <property type="project" value="InterPro"/>
</dbReference>
<evidence type="ECO:0000256" key="6">
    <source>
        <dbReference type="ARBA" id="ARBA00022777"/>
    </source>
</evidence>
<evidence type="ECO:0000256" key="3">
    <source>
        <dbReference type="ARBA" id="ARBA00022553"/>
    </source>
</evidence>
<dbReference type="PATRIC" id="fig|1603606.3.peg.3620"/>
<comment type="catalytic activity">
    <reaction evidence="1">
        <text>ATP + protein L-histidine = ADP + protein N-phospho-L-histidine.</text>
        <dbReference type="EC" id="2.7.13.3"/>
    </reaction>
</comment>